<accession>A0A4C1SUT7</accession>
<evidence type="ECO:0000313" key="1">
    <source>
        <dbReference type="EMBL" id="GBP04978.1"/>
    </source>
</evidence>
<dbReference type="AlphaFoldDB" id="A0A4C1SUT7"/>
<comment type="caution">
    <text evidence="1">The sequence shown here is derived from an EMBL/GenBank/DDBJ whole genome shotgun (WGS) entry which is preliminary data.</text>
</comment>
<protein>
    <submittedName>
        <fullName evidence="1">Uncharacterized protein</fullName>
    </submittedName>
</protein>
<gene>
    <name evidence="1" type="ORF">EVAR_3343_1</name>
</gene>
<proteinExistence type="predicted"/>
<name>A0A4C1SUT7_EUMVA</name>
<keyword evidence="2" id="KW-1185">Reference proteome</keyword>
<reference evidence="1 2" key="1">
    <citation type="journal article" date="2019" name="Commun. Biol.">
        <title>The bagworm genome reveals a unique fibroin gene that provides high tensile strength.</title>
        <authorList>
            <person name="Kono N."/>
            <person name="Nakamura H."/>
            <person name="Ohtoshi R."/>
            <person name="Tomita M."/>
            <person name="Numata K."/>
            <person name="Arakawa K."/>
        </authorList>
    </citation>
    <scope>NUCLEOTIDE SEQUENCE [LARGE SCALE GENOMIC DNA]</scope>
</reference>
<sequence>MEYPPLYRCYYGVAGYSRLQLAILTGLSYRGLELRTPQSEEKRLWEGIPHERGENFLNYLNEPKKRLKDTFSTS</sequence>
<evidence type="ECO:0000313" key="2">
    <source>
        <dbReference type="Proteomes" id="UP000299102"/>
    </source>
</evidence>
<dbReference type="Proteomes" id="UP000299102">
    <property type="component" value="Unassembled WGS sequence"/>
</dbReference>
<dbReference type="EMBL" id="BGZK01000016">
    <property type="protein sequence ID" value="GBP04978.1"/>
    <property type="molecule type" value="Genomic_DNA"/>
</dbReference>
<organism evidence="1 2">
    <name type="scientific">Eumeta variegata</name>
    <name type="common">Bagworm moth</name>
    <name type="synonym">Eumeta japonica</name>
    <dbReference type="NCBI Taxonomy" id="151549"/>
    <lineage>
        <taxon>Eukaryota</taxon>
        <taxon>Metazoa</taxon>
        <taxon>Ecdysozoa</taxon>
        <taxon>Arthropoda</taxon>
        <taxon>Hexapoda</taxon>
        <taxon>Insecta</taxon>
        <taxon>Pterygota</taxon>
        <taxon>Neoptera</taxon>
        <taxon>Endopterygota</taxon>
        <taxon>Lepidoptera</taxon>
        <taxon>Glossata</taxon>
        <taxon>Ditrysia</taxon>
        <taxon>Tineoidea</taxon>
        <taxon>Psychidae</taxon>
        <taxon>Oiketicinae</taxon>
        <taxon>Eumeta</taxon>
    </lineage>
</organism>